<dbReference type="Gene3D" id="1.20.1600.10">
    <property type="entry name" value="Outer membrane efflux proteins (OEP)"/>
    <property type="match status" value="1"/>
</dbReference>
<comment type="caution">
    <text evidence="1">The sequence shown here is derived from an EMBL/GenBank/DDBJ whole genome shotgun (WGS) entry which is preliminary data.</text>
</comment>
<dbReference type="SUPFAM" id="SSF56954">
    <property type="entry name" value="Outer membrane efflux proteins (OEP)"/>
    <property type="match status" value="1"/>
</dbReference>
<protein>
    <submittedName>
        <fullName evidence="1">TolC family protein</fullName>
    </submittedName>
</protein>
<dbReference type="EMBL" id="JAZHGA010000042">
    <property type="protein sequence ID" value="MEM5345170.1"/>
    <property type="molecule type" value="Genomic_DNA"/>
</dbReference>
<sequence length="75" mass="7996">GGYTSYIEVLDAERSLFNAQLNQTQTQAGVLVSYVNLYKAMGGGWIITAEGMTTQAQAQAGDARQAPDAAKQEVK</sequence>
<feature type="non-terminal residue" evidence="1">
    <location>
        <position position="1"/>
    </location>
</feature>
<accession>A0ABU9REG6</accession>
<gene>
    <name evidence="1" type="ORF">V4C56_36795</name>
</gene>
<dbReference type="Proteomes" id="UP001481677">
    <property type="component" value="Unassembled WGS sequence"/>
</dbReference>
<proteinExistence type="predicted"/>
<reference evidence="1 2" key="1">
    <citation type="submission" date="2024-01" db="EMBL/GenBank/DDBJ databases">
        <title>The diversity of rhizobia nodulating Mimosa spp. in eleven states of Brazil covering several biomes is determined by host plant, location, and edaphic factors.</title>
        <authorList>
            <person name="Rouws L."/>
            <person name="Barauna A."/>
            <person name="Beukes C."/>
            <person name="De Faria S.M."/>
            <person name="Gross E."/>
            <person name="Dos Reis Junior F.B."/>
            <person name="Simon M."/>
            <person name="Maluk M."/>
            <person name="Odee D.W."/>
            <person name="Kenicer G."/>
            <person name="Young J.P.W."/>
            <person name="Reis V.M."/>
            <person name="Zilli J."/>
            <person name="James E.K."/>
        </authorList>
    </citation>
    <scope>NUCLEOTIDE SEQUENCE [LARGE SCALE GENOMIC DNA]</scope>
    <source>
        <strain evidence="1 2">JPY530</strain>
    </source>
</reference>
<keyword evidence="2" id="KW-1185">Reference proteome</keyword>
<name>A0ABU9REG6_9BURK</name>
<evidence type="ECO:0000313" key="2">
    <source>
        <dbReference type="Proteomes" id="UP001481677"/>
    </source>
</evidence>
<evidence type="ECO:0000313" key="1">
    <source>
        <dbReference type="EMBL" id="MEM5345170.1"/>
    </source>
</evidence>
<organism evidence="1 2">
    <name type="scientific">Paraburkholderia azotifigens</name>
    <dbReference type="NCBI Taxonomy" id="2057004"/>
    <lineage>
        <taxon>Bacteria</taxon>
        <taxon>Pseudomonadati</taxon>
        <taxon>Pseudomonadota</taxon>
        <taxon>Betaproteobacteria</taxon>
        <taxon>Burkholderiales</taxon>
        <taxon>Burkholderiaceae</taxon>
        <taxon>Paraburkholderia</taxon>
    </lineage>
</organism>